<name>A0A923I3Z6_9BURK</name>
<dbReference type="InterPro" id="IPR036249">
    <property type="entry name" value="Thioredoxin-like_sf"/>
</dbReference>
<gene>
    <name evidence="4" type="ORF">H8K47_15245</name>
</gene>
<comment type="similarity">
    <text evidence="1">Belongs to the SCO1/2 family.</text>
</comment>
<dbReference type="Gene3D" id="3.40.30.10">
    <property type="entry name" value="Glutaredoxin"/>
    <property type="match status" value="1"/>
</dbReference>
<keyword evidence="5" id="KW-1185">Reference proteome</keyword>
<evidence type="ECO:0000256" key="1">
    <source>
        <dbReference type="ARBA" id="ARBA00010996"/>
    </source>
</evidence>
<keyword evidence="3" id="KW-1015">Disulfide bond</keyword>
<dbReference type="InterPro" id="IPR003782">
    <property type="entry name" value="SCO1/SenC"/>
</dbReference>
<evidence type="ECO:0000256" key="2">
    <source>
        <dbReference type="PIRSR" id="PIRSR603782-1"/>
    </source>
</evidence>
<dbReference type="Pfam" id="PF02630">
    <property type="entry name" value="SCO1-SenC"/>
    <property type="match status" value="1"/>
</dbReference>
<dbReference type="AlphaFoldDB" id="A0A923I3Z6"/>
<feature type="binding site" evidence="2">
    <location>
        <position position="84"/>
    </location>
    <ligand>
        <name>Cu cation</name>
        <dbReference type="ChEBI" id="CHEBI:23378"/>
    </ligand>
</feature>
<accession>A0A923I3Z6</accession>
<evidence type="ECO:0000313" key="4">
    <source>
        <dbReference type="EMBL" id="MBC3936722.1"/>
    </source>
</evidence>
<reference evidence="4" key="1">
    <citation type="submission" date="2020-08" db="EMBL/GenBank/DDBJ databases">
        <title>Novel species isolated from subtropical streams in China.</title>
        <authorList>
            <person name="Lu H."/>
        </authorList>
    </citation>
    <scope>NUCLEOTIDE SEQUENCE</scope>
    <source>
        <strain evidence="4">CY7W</strain>
    </source>
</reference>
<evidence type="ECO:0000256" key="3">
    <source>
        <dbReference type="PIRSR" id="PIRSR603782-2"/>
    </source>
</evidence>
<proteinExistence type="inferred from homology"/>
<keyword evidence="2" id="KW-0186">Copper</keyword>
<dbReference type="CDD" id="cd02968">
    <property type="entry name" value="SCO"/>
    <property type="match status" value="1"/>
</dbReference>
<sequence length="200" mass="22077">MAIFEPDAMKRRRQFLGQAAMLSLPAWAQAAPPSHDPFGFIRPPRRLPDISVLNSANQRIALQRLMKGKLTAAQLMFTGCSAICPLQGALFAAVAAKVPSQDKDLQLISLSIDPLTDTAAAMRQWREQFAAHPLWQVLAPREQDLPAILALLKGEIVGNERHSGNIFLFDRQAQFVYKTAEMPPASHVLEMLHGFAGRTV</sequence>
<comment type="caution">
    <text evidence="4">The sequence shown here is derived from an EMBL/GenBank/DDBJ whole genome shotgun (WGS) entry which is preliminary data.</text>
</comment>
<dbReference type="RefSeq" id="WP_186882261.1">
    <property type="nucleotide sequence ID" value="NZ_JACOGG010000019.1"/>
</dbReference>
<feature type="disulfide bond" description="Redox-active" evidence="3">
    <location>
        <begin position="80"/>
        <end position="84"/>
    </location>
</feature>
<dbReference type="EMBL" id="JACOGG010000019">
    <property type="protein sequence ID" value="MBC3936722.1"/>
    <property type="molecule type" value="Genomic_DNA"/>
</dbReference>
<dbReference type="GO" id="GO:0046872">
    <property type="term" value="F:metal ion binding"/>
    <property type="evidence" value="ECO:0007669"/>
    <property type="project" value="UniProtKB-KW"/>
</dbReference>
<dbReference type="SUPFAM" id="SSF52833">
    <property type="entry name" value="Thioredoxin-like"/>
    <property type="match status" value="1"/>
</dbReference>
<dbReference type="Proteomes" id="UP000612361">
    <property type="component" value="Unassembled WGS sequence"/>
</dbReference>
<feature type="binding site" evidence="2">
    <location>
        <position position="80"/>
    </location>
    <ligand>
        <name>Cu cation</name>
        <dbReference type="ChEBI" id="CHEBI:23378"/>
    </ligand>
</feature>
<evidence type="ECO:0000313" key="5">
    <source>
        <dbReference type="Proteomes" id="UP000612361"/>
    </source>
</evidence>
<organism evidence="4 5">
    <name type="scientific">Undibacterium rugosum</name>
    <dbReference type="NCBI Taxonomy" id="2762291"/>
    <lineage>
        <taxon>Bacteria</taxon>
        <taxon>Pseudomonadati</taxon>
        <taxon>Pseudomonadota</taxon>
        <taxon>Betaproteobacteria</taxon>
        <taxon>Burkholderiales</taxon>
        <taxon>Oxalobacteraceae</taxon>
        <taxon>Undibacterium</taxon>
    </lineage>
</organism>
<protein>
    <submittedName>
        <fullName evidence="4">SCO family protein</fullName>
    </submittedName>
</protein>
<keyword evidence="2" id="KW-0479">Metal-binding</keyword>